<dbReference type="InterPro" id="IPR013320">
    <property type="entry name" value="ConA-like_dom_sf"/>
</dbReference>
<comment type="caution">
    <text evidence="17">The sequence shown here is derived from an EMBL/GenBank/DDBJ whole genome shotgun (WGS) entry which is preliminary data.</text>
</comment>
<proteinExistence type="inferred from homology"/>
<dbReference type="SUPFAM" id="SSF56059">
    <property type="entry name" value="Glutathione synthetase ATP-binding domain-like"/>
    <property type="match status" value="1"/>
</dbReference>
<dbReference type="InterPro" id="IPR002192">
    <property type="entry name" value="PPDK_AMP/ATP-bd"/>
</dbReference>
<keyword evidence="9" id="KW-0547">Nucleotide-binding</keyword>
<keyword evidence="11" id="KW-0067">ATP-binding</keyword>
<keyword evidence="12" id="KW-0460">Magnesium</keyword>
<organism evidence="17 18">
    <name type="scientific">Candidatus Nitrobium versatile</name>
    <dbReference type="NCBI Taxonomy" id="2884831"/>
    <lineage>
        <taxon>Bacteria</taxon>
        <taxon>Pseudomonadati</taxon>
        <taxon>Nitrospirota</taxon>
        <taxon>Nitrospiria</taxon>
        <taxon>Nitrospirales</taxon>
        <taxon>Nitrospiraceae</taxon>
        <taxon>Candidatus Nitrobium</taxon>
    </lineage>
</organism>
<dbReference type="GO" id="GO:0005524">
    <property type="term" value="F:ATP binding"/>
    <property type="evidence" value="ECO:0007669"/>
    <property type="project" value="UniProtKB-KW"/>
</dbReference>
<evidence type="ECO:0000256" key="12">
    <source>
        <dbReference type="ARBA" id="ARBA00022842"/>
    </source>
</evidence>
<dbReference type="GO" id="GO:0046872">
    <property type="term" value="F:metal ion binding"/>
    <property type="evidence" value="ECO:0007669"/>
    <property type="project" value="UniProtKB-KW"/>
</dbReference>
<evidence type="ECO:0000259" key="16">
    <source>
        <dbReference type="Pfam" id="PF01326"/>
    </source>
</evidence>
<evidence type="ECO:0000256" key="6">
    <source>
        <dbReference type="ARBA" id="ARBA00021623"/>
    </source>
</evidence>
<feature type="domain" description="Pyruvate phosphate dikinase AMP/ATP-binding" evidence="16">
    <location>
        <begin position="117"/>
        <end position="417"/>
    </location>
</feature>
<dbReference type="SUPFAM" id="SSF52009">
    <property type="entry name" value="Phosphohistidine domain"/>
    <property type="match status" value="1"/>
</dbReference>
<comment type="catalytic activity">
    <reaction evidence="14">
        <text>pyruvate + ATP + H2O = phosphoenolpyruvate + AMP + phosphate + 2 H(+)</text>
        <dbReference type="Rhea" id="RHEA:11364"/>
        <dbReference type="ChEBI" id="CHEBI:15361"/>
        <dbReference type="ChEBI" id="CHEBI:15377"/>
        <dbReference type="ChEBI" id="CHEBI:15378"/>
        <dbReference type="ChEBI" id="CHEBI:30616"/>
        <dbReference type="ChEBI" id="CHEBI:43474"/>
        <dbReference type="ChEBI" id="CHEBI:58702"/>
        <dbReference type="ChEBI" id="CHEBI:456215"/>
        <dbReference type="EC" id="2.7.9.2"/>
    </reaction>
</comment>
<dbReference type="InterPro" id="IPR006319">
    <property type="entry name" value="PEP_synth"/>
</dbReference>
<feature type="domain" description="PEP-utilising enzyme mobile" evidence="15">
    <location>
        <begin position="468"/>
        <end position="535"/>
    </location>
</feature>
<dbReference type="Gene3D" id="3.50.30.10">
    <property type="entry name" value="Phosphohistidine domain"/>
    <property type="match status" value="1"/>
</dbReference>
<dbReference type="Gene3D" id="2.60.120.560">
    <property type="entry name" value="Exo-inulinase, domain 1"/>
    <property type="match status" value="1"/>
</dbReference>
<keyword evidence="8" id="KW-0479">Metal-binding</keyword>
<sequence length="1046" mass="114830">MPLTNVQGVHVKKYRFFKSFLSHNHAALKTMAEMEQLYYGGRPFAPESVRIKYEELLEAVVGAVSSLEGLARREFPRLRDTLSEIDHAVSGDISPVYEPGERILALPFGQVTPSARKLVGAKATNLAFIRNELHLPAPDGFAVTAYAFERFMEENHLWEAVERVFCRNARETSGYAEEASTEIQRLIMNAPVPESLERAILDAYASLERRSGTGIPVAMRSSAVGEDTEATFAGQYTTVLNVTAGDILRAYKEVVAGKYSARAVSYRLQYGLDDKETPMCVAAVAMIDPRSSGVMYTKSGTSGMIEINSLWGLGESLVDGSTSPDSFVVDKNTKAIIGKEIRRKEYRLVMTPEGGTKREKVQSPEKDLPSLDDASVTTLAHYGLLLEDSFGGPQDVEWALDKEGSLFLLQSRPLSLPEAPPHENAGNTKPAALPDHPVLLSAGKTASPGIATGHLFIILEGTDMNDVPGNCILVAKTASPDYARLAGRIRGIITDQGSVTSHLASVAREFGIPAIVETGNATSLLPEGEVVTLAASDAIVYRGAVEELAKESRAVKRPLFESPVHRRMGRILDRISPLNLTDPSHPCFAPEGCKTVHDIIRFTHERAMQEMFDLTEEAEEVRSVRLTAALPLVFHLIELGGGLRSGLTTCTVVTPDDIESIPLKALWKGFTHPGINWEGTVNFDAKNIMTLFAASATSEFGEPPGGVSYAIISREYMNLSAKFGYHFATIDALCSDDSNQNYLSLQFSGGAGNYYGKLLRIYFLGSVLRKLGFLVSEKGDLMEGSLVGYNRKSMEEKLDLLGRLLASSRLLDMSLSDQHDIEVLTNSFFSEEYDFLSGKRENQLTGFYTHGGYWKVASEDDHVYCIQDGSRSGFTLSAGVAGLMGKLVGQALQDFLDTIEAYYYFPLAIAKYIEIEEGSISVKVKPVGGHIDRAGGIAFGIQDAGNYFVLRINALENNIILFEYKNNNRVQRASAQQSIASGIWHHLTVKIRERRIKGYLNGQLLIEHAAEKAVKGFIGLWTKADSTTYFDEFTVTTGERKEVIEF</sequence>
<comment type="function">
    <text evidence="2">Catalyzes the phosphorylation of pyruvate to phosphoenolpyruvate.</text>
</comment>
<dbReference type="Pfam" id="PF01326">
    <property type="entry name" value="PPDK_N"/>
    <property type="match status" value="1"/>
</dbReference>
<comment type="pathway">
    <text evidence="3">Carbohydrate biosynthesis; gluconeogenesis.</text>
</comment>
<evidence type="ECO:0000256" key="14">
    <source>
        <dbReference type="ARBA" id="ARBA00047700"/>
    </source>
</evidence>
<evidence type="ECO:0000256" key="13">
    <source>
        <dbReference type="ARBA" id="ARBA00033470"/>
    </source>
</evidence>
<keyword evidence="10" id="KW-0418">Kinase</keyword>
<comment type="cofactor">
    <cofactor evidence="1">
        <name>Mg(2+)</name>
        <dbReference type="ChEBI" id="CHEBI:18420"/>
    </cofactor>
</comment>
<dbReference type="EC" id="2.7.9.2" evidence="5"/>
<dbReference type="InterPro" id="IPR013815">
    <property type="entry name" value="ATP_grasp_subdomain_1"/>
</dbReference>
<dbReference type="Gene3D" id="3.30.470.20">
    <property type="entry name" value="ATP-grasp fold, B domain"/>
    <property type="match status" value="1"/>
</dbReference>
<dbReference type="Gene3D" id="3.30.1490.20">
    <property type="entry name" value="ATP-grasp fold, A domain"/>
    <property type="match status" value="1"/>
</dbReference>
<dbReference type="InterPro" id="IPR036637">
    <property type="entry name" value="Phosphohistidine_dom_sf"/>
</dbReference>
<evidence type="ECO:0000256" key="4">
    <source>
        <dbReference type="ARBA" id="ARBA00007837"/>
    </source>
</evidence>
<evidence type="ECO:0000256" key="3">
    <source>
        <dbReference type="ARBA" id="ARBA00004742"/>
    </source>
</evidence>
<reference evidence="17" key="2">
    <citation type="submission" date="2021-08" db="EMBL/GenBank/DDBJ databases">
        <authorList>
            <person name="Dalcin Martins P."/>
        </authorList>
    </citation>
    <scope>NUCLEOTIDE SEQUENCE</scope>
    <source>
        <strain evidence="17">MAG_39</strain>
    </source>
</reference>
<comment type="similarity">
    <text evidence="4">Belongs to the PEP-utilizing enzyme family.</text>
</comment>
<evidence type="ECO:0000256" key="7">
    <source>
        <dbReference type="ARBA" id="ARBA00022679"/>
    </source>
</evidence>
<dbReference type="GO" id="GO:0008986">
    <property type="term" value="F:pyruvate, water dikinase activity"/>
    <property type="evidence" value="ECO:0007669"/>
    <property type="project" value="UniProtKB-EC"/>
</dbReference>
<reference evidence="17" key="1">
    <citation type="journal article" date="2021" name="bioRxiv">
        <title>Unraveling nitrogen, sulfur and carbon metabolic pathways and microbial community transcriptional responses to substrate deprivation and toxicity stresses in a bioreactor mimicking anoxic brackish coastal sediment conditions.</title>
        <authorList>
            <person name="Martins P.D."/>
            <person name="Echeveste M.J."/>
            <person name="Arshad A."/>
            <person name="Kurth J."/>
            <person name="Ouboter H."/>
            <person name="Jetten M.S.M."/>
            <person name="Welte C.U."/>
        </authorList>
    </citation>
    <scope>NUCLEOTIDE SEQUENCE</scope>
    <source>
        <strain evidence="17">MAG_39</strain>
    </source>
</reference>
<dbReference type="AlphaFoldDB" id="A0A953J7R3"/>
<accession>A0A953J7R3</accession>
<evidence type="ECO:0000256" key="9">
    <source>
        <dbReference type="ARBA" id="ARBA00022741"/>
    </source>
</evidence>
<dbReference type="Proteomes" id="UP000705867">
    <property type="component" value="Unassembled WGS sequence"/>
</dbReference>
<evidence type="ECO:0000256" key="11">
    <source>
        <dbReference type="ARBA" id="ARBA00022840"/>
    </source>
</evidence>
<evidence type="ECO:0000256" key="8">
    <source>
        <dbReference type="ARBA" id="ARBA00022723"/>
    </source>
</evidence>
<evidence type="ECO:0000313" key="17">
    <source>
        <dbReference type="EMBL" id="MBZ0154792.1"/>
    </source>
</evidence>
<evidence type="ECO:0000256" key="2">
    <source>
        <dbReference type="ARBA" id="ARBA00002988"/>
    </source>
</evidence>
<evidence type="ECO:0000256" key="1">
    <source>
        <dbReference type="ARBA" id="ARBA00001946"/>
    </source>
</evidence>
<dbReference type="Pfam" id="PF00391">
    <property type="entry name" value="PEP-utilizers"/>
    <property type="match status" value="1"/>
</dbReference>
<name>A0A953J7R3_9BACT</name>
<dbReference type="InterPro" id="IPR008279">
    <property type="entry name" value="PEP-util_enz_mobile_dom"/>
</dbReference>
<keyword evidence="7" id="KW-0808">Transferase</keyword>
<dbReference type="EMBL" id="JAIOIV010000014">
    <property type="protein sequence ID" value="MBZ0154792.1"/>
    <property type="molecule type" value="Genomic_DNA"/>
</dbReference>
<gene>
    <name evidence="17" type="ORF">K8I29_01085</name>
</gene>
<keyword evidence="17" id="KW-0670">Pyruvate</keyword>
<evidence type="ECO:0000313" key="18">
    <source>
        <dbReference type="Proteomes" id="UP000705867"/>
    </source>
</evidence>
<protein>
    <recommendedName>
        <fullName evidence="6">Phosphoenolpyruvate synthase</fullName>
        <ecNumber evidence="5">2.7.9.2</ecNumber>
    </recommendedName>
    <alternativeName>
        <fullName evidence="13">Pyruvate, water dikinase</fullName>
    </alternativeName>
</protein>
<evidence type="ECO:0000256" key="5">
    <source>
        <dbReference type="ARBA" id="ARBA00011996"/>
    </source>
</evidence>
<dbReference type="PANTHER" id="PTHR43030">
    <property type="entry name" value="PHOSPHOENOLPYRUVATE SYNTHASE"/>
    <property type="match status" value="1"/>
</dbReference>
<evidence type="ECO:0000256" key="10">
    <source>
        <dbReference type="ARBA" id="ARBA00022777"/>
    </source>
</evidence>
<dbReference type="PANTHER" id="PTHR43030:SF1">
    <property type="entry name" value="PHOSPHOENOLPYRUVATE SYNTHASE"/>
    <property type="match status" value="1"/>
</dbReference>
<dbReference type="SUPFAM" id="SSF49899">
    <property type="entry name" value="Concanavalin A-like lectins/glucanases"/>
    <property type="match status" value="1"/>
</dbReference>
<evidence type="ECO:0000259" key="15">
    <source>
        <dbReference type="Pfam" id="PF00391"/>
    </source>
</evidence>